<reference evidence="2" key="1">
    <citation type="journal article" date="2019" name="Int. J. Syst. Evol. Microbiol.">
        <title>The Global Catalogue of Microorganisms (GCM) 10K type strain sequencing project: providing services to taxonomists for standard genome sequencing and annotation.</title>
        <authorList>
            <consortium name="The Broad Institute Genomics Platform"/>
            <consortium name="The Broad Institute Genome Sequencing Center for Infectious Disease"/>
            <person name="Wu L."/>
            <person name="Ma J."/>
        </authorList>
    </citation>
    <scope>NUCLEOTIDE SEQUENCE [LARGE SCALE GENOMIC DNA]</scope>
    <source>
        <strain evidence="2">KCTC 52607</strain>
    </source>
</reference>
<name>A0ABV7E1B2_9SPHN</name>
<evidence type="ECO:0000313" key="1">
    <source>
        <dbReference type="EMBL" id="MFC3096232.1"/>
    </source>
</evidence>
<accession>A0ABV7E1B2</accession>
<proteinExistence type="predicted"/>
<gene>
    <name evidence="1" type="ORF">ACFODU_00265</name>
</gene>
<organism evidence="1 2">
    <name type="scientific">Alteraurantiacibacter palmitatis</name>
    <dbReference type="NCBI Taxonomy" id="2054628"/>
    <lineage>
        <taxon>Bacteria</taxon>
        <taxon>Pseudomonadati</taxon>
        <taxon>Pseudomonadota</taxon>
        <taxon>Alphaproteobacteria</taxon>
        <taxon>Sphingomonadales</taxon>
        <taxon>Erythrobacteraceae</taxon>
        <taxon>Alteraurantiacibacter</taxon>
    </lineage>
</organism>
<evidence type="ECO:0000313" key="2">
    <source>
        <dbReference type="Proteomes" id="UP001595456"/>
    </source>
</evidence>
<protein>
    <submittedName>
        <fullName evidence="1">Uncharacterized protein</fullName>
    </submittedName>
</protein>
<keyword evidence="2" id="KW-1185">Reference proteome</keyword>
<dbReference type="EMBL" id="JBHRST010000001">
    <property type="protein sequence ID" value="MFC3096232.1"/>
    <property type="molecule type" value="Genomic_DNA"/>
</dbReference>
<dbReference type="RefSeq" id="WP_336924735.1">
    <property type="nucleotide sequence ID" value="NZ_JBANRO010000002.1"/>
</dbReference>
<sequence>MLATKPHRSAGRPAPIRRSLDETYRYYRLIAGQRGDGFSAVAYAGKTSLFTGSGSDLEGALDDLKSQIDRNYADHLSRRKDNHPSPDELVLAFSLLSEKINDRVQSVLEALTAGCEVSVQQVLRRSGGDHEILRRDIARLARSIAAILSISLPKGPANTSAALDLIMEPSCVADEAEEIWTFRRAFSEAAKKYLAE</sequence>
<dbReference type="Proteomes" id="UP001595456">
    <property type="component" value="Unassembled WGS sequence"/>
</dbReference>
<comment type="caution">
    <text evidence="1">The sequence shown here is derived from an EMBL/GenBank/DDBJ whole genome shotgun (WGS) entry which is preliminary data.</text>
</comment>